<name>A0ABN2PRP1_9ACTN</name>
<organism evidence="2 3">
    <name type="scientific">Streptomyces sodiiphilus</name>
    <dbReference type="NCBI Taxonomy" id="226217"/>
    <lineage>
        <taxon>Bacteria</taxon>
        <taxon>Bacillati</taxon>
        <taxon>Actinomycetota</taxon>
        <taxon>Actinomycetes</taxon>
        <taxon>Kitasatosporales</taxon>
        <taxon>Streptomycetaceae</taxon>
        <taxon>Streptomyces</taxon>
    </lineage>
</organism>
<proteinExistence type="predicted"/>
<protein>
    <submittedName>
        <fullName evidence="2">Uncharacterized protein</fullName>
    </submittedName>
</protein>
<dbReference type="RefSeq" id="WP_344265040.1">
    <property type="nucleotide sequence ID" value="NZ_BAAAMJ010000057.1"/>
</dbReference>
<evidence type="ECO:0000313" key="2">
    <source>
        <dbReference type="EMBL" id="GAA1930259.1"/>
    </source>
</evidence>
<accession>A0ABN2PRP1</accession>
<evidence type="ECO:0000313" key="3">
    <source>
        <dbReference type="Proteomes" id="UP001501303"/>
    </source>
</evidence>
<comment type="caution">
    <text evidence="2">The sequence shown here is derived from an EMBL/GenBank/DDBJ whole genome shotgun (WGS) entry which is preliminary data.</text>
</comment>
<reference evidence="2 3" key="1">
    <citation type="journal article" date="2019" name="Int. J. Syst. Evol. Microbiol.">
        <title>The Global Catalogue of Microorganisms (GCM) 10K type strain sequencing project: providing services to taxonomists for standard genome sequencing and annotation.</title>
        <authorList>
            <consortium name="The Broad Institute Genomics Platform"/>
            <consortium name="The Broad Institute Genome Sequencing Center for Infectious Disease"/>
            <person name="Wu L."/>
            <person name="Ma J."/>
        </authorList>
    </citation>
    <scope>NUCLEOTIDE SEQUENCE [LARGE SCALE GENOMIC DNA]</scope>
    <source>
        <strain evidence="2 3">JCM 13581</strain>
    </source>
</reference>
<gene>
    <name evidence="2" type="ORF">GCM10009716_42190</name>
</gene>
<evidence type="ECO:0000256" key="1">
    <source>
        <dbReference type="SAM" id="MobiDB-lite"/>
    </source>
</evidence>
<sequence>MVPIEHRPVRPAGAGPVLRPVEGPPAPADDDHLYAPRSVALLEGLGRLDDEPDPAACRDMAQWLREEYEAAHGVAPVGFLARCALGGPYVDHQLNLFHTTVEHYGPADLVPEPFSSARPVVRTGGCAFVEVRAGGLVLPVLRDGTVVRP</sequence>
<dbReference type="EMBL" id="BAAAMJ010000057">
    <property type="protein sequence ID" value="GAA1930259.1"/>
    <property type="molecule type" value="Genomic_DNA"/>
</dbReference>
<keyword evidence="3" id="KW-1185">Reference proteome</keyword>
<feature type="region of interest" description="Disordered" evidence="1">
    <location>
        <begin position="1"/>
        <end position="33"/>
    </location>
</feature>
<dbReference type="Proteomes" id="UP001501303">
    <property type="component" value="Unassembled WGS sequence"/>
</dbReference>